<organism evidence="1 2">
    <name type="scientific">Candidatus Methanobinarius endosymbioticus</name>
    <dbReference type="NCBI Taxonomy" id="2006182"/>
    <lineage>
        <taxon>Archaea</taxon>
        <taxon>Methanobacteriati</taxon>
        <taxon>Methanobacteriota</taxon>
        <taxon>Methanomada group</taxon>
        <taxon>Methanobacteria</taxon>
        <taxon>Methanobacteriales</taxon>
        <taxon>Methanobacteriaceae</taxon>
        <taxon>Candidatus Methanobinarius</taxon>
    </lineage>
</organism>
<sequence>MNKGKIAILFTISIFLSIGMVSAAQYDVNETTYSYYFDDDGSLKNNVLDDDTLVFNGEISKKNFKLIKDLI</sequence>
<keyword evidence="2" id="KW-1185">Reference proteome</keyword>
<reference evidence="1 2" key="1">
    <citation type="submission" date="2018-06" db="EMBL/GenBank/DDBJ databases">
        <title>Genomic insight into two independent archaeal endosymbiosis events.</title>
        <authorList>
            <person name="Lind A.E."/>
            <person name="Lewis W.H."/>
            <person name="Spang A."/>
            <person name="Guy L."/>
            <person name="Embley M.T."/>
            <person name="Ettema T.J.G."/>
        </authorList>
    </citation>
    <scope>NUCLEOTIDE SEQUENCE [LARGE SCALE GENOMIC DNA]</scope>
    <source>
        <strain evidence="1">NOE</strain>
    </source>
</reference>
<comment type="caution">
    <text evidence="1">The sequence shown here is derived from an EMBL/GenBank/DDBJ whole genome shotgun (WGS) entry which is preliminary data.</text>
</comment>
<gene>
    <name evidence="1" type="ORF">ALNOE001_12290</name>
</gene>
<evidence type="ECO:0000313" key="1">
    <source>
        <dbReference type="EMBL" id="RBQ22972.1"/>
    </source>
</evidence>
<dbReference type="AlphaFoldDB" id="A0A366MBU4"/>
<protein>
    <submittedName>
        <fullName evidence="1">Uncharacterized protein</fullName>
    </submittedName>
</protein>
<proteinExistence type="predicted"/>
<dbReference type="Proteomes" id="UP000253099">
    <property type="component" value="Unassembled WGS sequence"/>
</dbReference>
<dbReference type="EMBL" id="NIZT01000030">
    <property type="protein sequence ID" value="RBQ22972.1"/>
    <property type="molecule type" value="Genomic_DNA"/>
</dbReference>
<name>A0A366MBU4_9EURY</name>
<evidence type="ECO:0000313" key="2">
    <source>
        <dbReference type="Proteomes" id="UP000253099"/>
    </source>
</evidence>
<accession>A0A366MBU4</accession>